<accession>A0AAD8ZZG1</accession>
<protein>
    <submittedName>
        <fullName evidence="1">Uncharacterized protein</fullName>
    </submittedName>
</protein>
<proteinExistence type="predicted"/>
<sequence>MATFGKMGTIRLSLRGVPLLSDSNIHLYITREFAPFTKPSTAGLDECWCCFCFS</sequence>
<evidence type="ECO:0000313" key="2">
    <source>
        <dbReference type="Proteomes" id="UP001243330"/>
    </source>
</evidence>
<name>A0AAD8ZZG1_9PEZI</name>
<dbReference type="EMBL" id="JAQOWY010000800">
    <property type="protein sequence ID" value="KAK1838596.1"/>
    <property type="molecule type" value="Genomic_DNA"/>
</dbReference>
<organism evidence="1 2">
    <name type="scientific">Colletotrichum chrysophilum</name>
    <dbReference type="NCBI Taxonomy" id="1836956"/>
    <lineage>
        <taxon>Eukaryota</taxon>
        <taxon>Fungi</taxon>
        <taxon>Dikarya</taxon>
        <taxon>Ascomycota</taxon>
        <taxon>Pezizomycotina</taxon>
        <taxon>Sordariomycetes</taxon>
        <taxon>Hypocreomycetidae</taxon>
        <taxon>Glomerellales</taxon>
        <taxon>Glomerellaceae</taxon>
        <taxon>Colletotrichum</taxon>
        <taxon>Colletotrichum gloeosporioides species complex</taxon>
    </lineage>
</organism>
<keyword evidence="2" id="KW-1185">Reference proteome</keyword>
<dbReference type="Proteomes" id="UP001243330">
    <property type="component" value="Unassembled WGS sequence"/>
</dbReference>
<reference evidence="1" key="1">
    <citation type="submission" date="2023-01" db="EMBL/GenBank/DDBJ databases">
        <title>Colletotrichum chrysophilum M932 genome sequence.</title>
        <authorList>
            <person name="Baroncelli R."/>
        </authorList>
    </citation>
    <scope>NUCLEOTIDE SEQUENCE</scope>
    <source>
        <strain evidence="1">M932</strain>
    </source>
</reference>
<evidence type="ECO:0000313" key="1">
    <source>
        <dbReference type="EMBL" id="KAK1838596.1"/>
    </source>
</evidence>
<comment type="caution">
    <text evidence="1">The sequence shown here is derived from an EMBL/GenBank/DDBJ whole genome shotgun (WGS) entry which is preliminary data.</text>
</comment>
<dbReference type="AlphaFoldDB" id="A0AAD8ZZG1"/>
<gene>
    <name evidence="1" type="ORF">CCHR01_18780</name>
</gene>